<feature type="compositionally biased region" description="Basic and acidic residues" evidence="1">
    <location>
        <begin position="115"/>
        <end position="124"/>
    </location>
</feature>
<dbReference type="RefSeq" id="XP_040702650.1">
    <property type="nucleotide sequence ID" value="XM_040846999.1"/>
</dbReference>
<reference evidence="3" key="1">
    <citation type="journal article" date="2017" name="Genome Biol.">
        <title>Comparative genomics reveals high biological diversity and specific adaptations in the industrially and medically important fungal genus Aspergillus.</title>
        <authorList>
            <person name="de Vries R.P."/>
            <person name="Riley R."/>
            <person name="Wiebenga A."/>
            <person name="Aguilar-Osorio G."/>
            <person name="Amillis S."/>
            <person name="Uchima C.A."/>
            <person name="Anderluh G."/>
            <person name="Asadollahi M."/>
            <person name="Askin M."/>
            <person name="Barry K."/>
            <person name="Battaglia E."/>
            <person name="Bayram O."/>
            <person name="Benocci T."/>
            <person name="Braus-Stromeyer S.A."/>
            <person name="Caldana C."/>
            <person name="Canovas D."/>
            <person name="Cerqueira G.C."/>
            <person name="Chen F."/>
            <person name="Chen W."/>
            <person name="Choi C."/>
            <person name="Clum A."/>
            <person name="Dos Santos R.A."/>
            <person name="Damasio A.R."/>
            <person name="Diallinas G."/>
            <person name="Emri T."/>
            <person name="Fekete E."/>
            <person name="Flipphi M."/>
            <person name="Freyberg S."/>
            <person name="Gallo A."/>
            <person name="Gournas C."/>
            <person name="Habgood R."/>
            <person name="Hainaut M."/>
            <person name="Harispe M.L."/>
            <person name="Henrissat B."/>
            <person name="Hilden K.S."/>
            <person name="Hope R."/>
            <person name="Hossain A."/>
            <person name="Karabika E."/>
            <person name="Karaffa L."/>
            <person name="Karanyi Z."/>
            <person name="Krasevec N."/>
            <person name="Kuo A."/>
            <person name="Kusch H."/>
            <person name="LaButti K."/>
            <person name="Lagendijk E.L."/>
            <person name="Lapidus A."/>
            <person name="Levasseur A."/>
            <person name="Lindquist E."/>
            <person name="Lipzen A."/>
            <person name="Logrieco A.F."/>
            <person name="MacCabe A."/>
            <person name="Maekelae M.R."/>
            <person name="Malavazi I."/>
            <person name="Melin P."/>
            <person name="Meyer V."/>
            <person name="Mielnichuk N."/>
            <person name="Miskei M."/>
            <person name="Molnar A.P."/>
            <person name="Mule G."/>
            <person name="Ngan C.Y."/>
            <person name="Orejas M."/>
            <person name="Orosz E."/>
            <person name="Ouedraogo J.P."/>
            <person name="Overkamp K.M."/>
            <person name="Park H.-S."/>
            <person name="Perrone G."/>
            <person name="Piumi F."/>
            <person name="Punt P.J."/>
            <person name="Ram A.F."/>
            <person name="Ramon A."/>
            <person name="Rauscher S."/>
            <person name="Record E."/>
            <person name="Riano-Pachon D.M."/>
            <person name="Robert V."/>
            <person name="Roehrig J."/>
            <person name="Ruller R."/>
            <person name="Salamov A."/>
            <person name="Salih N.S."/>
            <person name="Samson R.A."/>
            <person name="Sandor E."/>
            <person name="Sanguinetti M."/>
            <person name="Schuetze T."/>
            <person name="Sepcic K."/>
            <person name="Shelest E."/>
            <person name="Sherlock G."/>
            <person name="Sophianopoulou V."/>
            <person name="Squina F.M."/>
            <person name="Sun H."/>
            <person name="Susca A."/>
            <person name="Todd R.B."/>
            <person name="Tsang A."/>
            <person name="Unkles S.E."/>
            <person name="van de Wiele N."/>
            <person name="van Rossen-Uffink D."/>
            <person name="Oliveira J.V."/>
            <person name="Vesth T.C."/>
            <person name="Visser J."/>
            <person name="Yu J.-H."/>
            <person name="Zhou M."/>
            <person name="Andersen M.R."/>
            <person name="Archer D.B."/>
            <person name="Baker S.E."/>
            <person name="Benoit I."/>
            <person name="Brakhage A.A."/>
            <person name="Braus G.H."/>
            <person name="Fischer R."/>
            <person name="Frisvad J.C."/>
            <person name="Goldman G.H."/>
            <person name="Houbraken J."/>
            <person name="Oakley B."/>
            <person name="Pocsi I."/>
            <person name="Scazzocchio C."/>
            <person name="Seiboth B."/>
            <person name="vanKuyk P.A."/>
            <person name="Wortman J."/>
            <person name="Dyer P.S."/>
            <person name="Grigoriev I.V."/>
        </authorList>
    </citation>
    <scope>NUCLEOTIDE SEQUENCE [LARGE SCALE GENOMIC DNA]</scope>
    <source>
        <strain evidence="3">CBS 593.65</strain>
    </source>
</reference>
<gene>
    <name evidence="2" type="ORF">ASPSYDRAFT_45240</name>
</gene>
<keyword evidence="3" id="KW-1185">Reference proteome</keyword>
<feature type="compositionally biased region" description="Polar residues" evidence="1">
    <location>
        <begin position="61"/>
        <end position="71"/>
    </location>
</feature>
<evidence type="ECO:0000313" key="3">
    <source>
        <dbReference type="Proteomes" id="UP000184356"/>
    </source>
</evidence>
<dbReference type="AlphaFoldDB" id="A0A1L9THD7"/>
<feature type="compositionally biased region" description="Gly residues" evidence="1">
    <location>
        <begin position="103"/>
        <end position="114"/>
    </location>
</feature>
<accession>A0A1L9THD7</accession>
<name>A0A1L9THD7_9EURO</name>
<proteinExistence type="predicted"/>
<sequence length="149" mass="16596">MRLITHARLDLPARACRQQTIESEVDPGRSRSRLTQSAMYIFIHTDKGPTESDDPGPSLPPNQSLVPQATMTRLEMSTGLRKPCGRNVSRPNPNLPNHDWPGKGSGSMEGGRMLGDGEVREGTSHSRQQGMRTLWSRLRNVKRGRGVRK</sequence>
<dbReference type="Proteomes" id="UP000184356">
    <property type="component" value="Unassembled WGS sequence"/>
</dbReference>
<evidence type="ECO:0000256" key="1">
    <source>
        <dbReference type="SAM" id="MobiDB-lite"/>
    </source>
</evidence>
<organism evidence="2 3">
    <name type="scientific">Aspergillus sydowii CBS 593.65</name>
    <dbReference type="NCBI Taxonomy" id="1036612"/>
    <lineage>
        <taxon>Eukaryota</taxon>
        <taxon>Fungi</taxon>
        <taxon>Dikarya</taxon>
        <taxon>Ascomycota</taxon>
        <taxon>Pezizomycotina</taxon>
        <taxon>Eurotiomycetes</taxon>
        <taxon>Eurotiomycetidae</taxon>
        <taxon>Eurotiales</taxon>
        <taxon>Aspergillaceae</taxon>
        <taxon>Aspergillus</taxon>
        <taxon>Aspergillus subgen. Nidulantes</taxon>
    </lineage>
</organism>
<dbReference type="GeneID" id="63763072"/>
<protein>
    <submittedName>
        <fullName evidence="2">Uncharacterized protein</fullName>
    </submittedName>
</protein>
<feature type="region of interest" description="Disordered" evidence="1">
    <location>
        <begin position="45"/>
        <end position="149"/>
    </location>
</feature>
<evidence type="ECO:0000313" key="2">
    <source>
        <dbReference type="EMBL" id="OJJ58844.1"/>
    </source>
</evidence>
<dbReference type="EMBL" id="KV878586">
    <property type="protein sequence ID" value="OJJ58844.1"/>
    <property type="molecule type" value="Genomic_DNA"/>
</dbReference>
<dbReference type="VEuPathDB" id="FungiDB:ASPSYDRAFT_45240"/>
<feature type="compositionally biased region" description="Basic residues" evidence="1">
    <location>
        <begin position="139"/>
        <end position="149"/>
    </location>
</feature>